<evidence type="ECO:0000313" key="3">
    <source>
        <dbReference type="Proteomes" id="UP001212498"/>
    </source>
</evidence>
<feature type="transmembrane region" description="Helical" evidence="1">
    <location>
        <begin position="39"/>
        <end position="61"/>
    </location>
</feature>
<comment type="caution">
    <text evidence="2">The sequence shown here is derived from an EMBL/GenBank/DDBJ whole genome shotgun (WGS) entry which is preliminary data.</text>
</comment>
<evidence type="ECO:0000313" key="2">
    <source>
        <dbReference type="EMBL" id="MDA0641369.1"/>
    </source>
</evidence>
<dbReference type="RefSeq" id="WP_271276282.1">
    <property type="nucleotide sequence ID" value="NZ_BAABFD010000012.1"/>
</dbReference>
<keyword evidence="1" id="KW-0472">Membrane</keyword>
<name>A0ABT4SW31_9ACTN</name>
<dbReference type="EMBL" id="JAPNUD010000023">
    <property type="protein sequence ID" value="MDA0641369.1"/>
    <property type="molecule type" value="Genomic_DNA"/>
</dbReference>
<dbReference type="Gene3D" id="2.120.10.30">
    <property type="entry name" value="TolB, C-terminal domain"/>
    <property type="match status" value="1"/>
</dbReference>
<evidence type="ECO:0008006" key="4">
    <source>
        <dbReference type="Google" id="ProtNLM"/>
    </source>
</evidence>
<keyword evidence="1" id="KW-1133">Transmembrane helix</keyword>
<organism evidence="2 3">
    <name type="scientific">Nonomuraea ferruginea</name>
    <dbReference type="NCBI Taxonomy" id="46174"/>
    <lineage>
        <taxon>Bacteria</taxon>
        <taxon>Bacillati</taxon>
        <taxon>Actinomycetota</taxon>
        <taxon>Actinomycetes</taxon>
        <taxon>Streptosporangiales</taxon>
        <taxon>Streptosporangiaceae</taxon>
        <taxon>Nonomuraea</taxon>
    </lineage>
</organism>
<dbReference type="InterPro" id="IPR011042">
    <property type="entry name" value="6-blade_b-propeller_TolB-like"/>
</dbReference>
<reference evidence="2 3" key="1">
    <citation type="submission" date="2022-11" db="EMBL/GenBank/DDBJ databases">
        <title>Nonomuraea corallina sp. nov., a new species of the genus Nonomuraea isolated from sea side sediment in Thai sea.</title>
        <authorList>
            <person name="Ngamcharungchit C."/>
            <person name="Matsumoto A."/>
            <person name="Suriyachadkun C."/>
            <person name="Panbangred W."/>
            <person name="Inahashi Y."/>
            <person name="Intra B."/>
        </authorList>
    </citation>
    <scope>NUCLEOTIDE SEQUENCE [LARGE SCALE GENOMIC DNA]</scope>
    <source>
        <strain evidence="2 3">DSM 43553</strain>
    </source>
</reference>
<accession>A0ABT4SW31</accession>
<keyword evidence="3" id="KW-1185">Reference proteome</keyword>
<evidence type="ECO:0000256" key="1">
    <source>
        <dbReference type="SAM" id="Phobius"/>
    </source>
</evidence>
<proteinExistence type="predicted"/>
<keyword evidence="1" id="KW-0812">Transmembrane</keyword>
<protein>
    <recommendedName>
        <fullName evidence="4">WD40 repeat domain-containing protein</fullName>
    </recommendedName>
</protein>
<gene>
    <name evidence="2" type="ORF">OUY24_12145</name>
</gene>
<dbReference type="SUPFAM" id="SSF82171">
    <property type="entry name" value="DPP6 N-terminal domain-like"/>
    <property type="match status" value="1"/>
</dbReference>
<dbReference type="Proteomes" id="UP001212498">
    <property type="component" value="Unassembled WGS sequence"/>
</dbReference>
<sequence>MRTEEELVRALREGAAGAPDTDLLAGVARLRRRRTMRRVQVLAAAAVIAVAGTGTAVVRGLGPGEGEGSRPAATAMVTVAPVAATVTELWPQALFTMPATNADGWRYRPVTALSATQVLLAAESSFEKAGTFEIYDTGTGTARVVTQVPRGRGLKRYFPQSATVGPADIAWSGSGERADGTPVREIWTAPLAGGAARLLATRTGEDADLDGISIGGGHVVWSETDGGVWRVPLAGGDPERVPGGDGLHLIAWPWAADVAKGPEGFEHNQTRLVNLADGTTRTTAAPPGVTGWRCGPVWCHGQRDDGLLIQRADGTGTPRSRQVRGVRMHAYPALERFLVDSDVYDLATDKLGRLDEPTDWYGTGTSSEPSTILYWGATKGDKPDEFRVLNLAAVPPAQ</sequence>